<accession>A0AAV4NX83</accession>
<comment type="caution">
    <text evidence="1">The sequence shown here is derived from an EMBL/GenBank/DDBJ whole genome shotgun (WGS) entry which is preliminary data.</text>
</comment>
<dbReference type="AlphaFoldDB" id="A0AAV4NX83"/>
<dbReference type="EMBL" id="BPLQ01002086">
    <property type="protein sequence ID" value="GIX88551.1"/>
    <property type="molecule type" value="Genomic_DNA"/>
</dbReference>
<reference evidence="1 2" key="1">
    <citation type="submission" date="2021-06" db="EMBL/GenBank/DDBJ databases">
        <title>Caerostris darwini draft genome.</title>
        <authorList>
            <person name="Kono N."/>
            <person name="Arakawa K."/>
        </authorList>
    </citation>
    <scope>NUCLEOTIDE SEQUENCE [LARGE SCALE GENOMIC DNA]</scope>
</reference>
<sequence length="104" mass="12071">MTWASAPFPEHSPFSSFLIAGFFSQVARSQKFKWCLLHMTLWGALEKPNVRWSSTRLLLDRGQRVQHTFPDLEFLSFSPPCLSLSKHFRPQWSARPINLESPSH</sequence>
<organism evidence="1 2">
    <name type="scientific">Caerostris darwini</name>
    <dbReference type="NCBI Taxonomy" id="1538125"/>
    <lineage>
        <taxon>Eukaryota</taxon>
        <taxon>Metazoa</taxon>
        <taxon>Ecdysozoa</taxon>
        <taxon>Arthropoda</taxon>
        <taxon>Chelicerata</taxon>
        <taxon>Arachnida</taxon>
        <taxon>Araneae</taxon>
        <taxon>Araneomorphae</taxon>
        <taxon>Entelegynae</taxon>
        <taxon>Araneoidea</taxon>
        <taxon>Araneidae</taxon>
        <taxon>Caerostris</taxon>
    </lineage>
</organism>
<dbReference type="Proteomes" id="UP001054837">
    <property type="component" value="Unassembled WGS sequence"/>
</dbReference>
<name>A0AAV4NX83_9ARAC</name>
<gene>
    <name evidence="1" type="ORF">CDAR_308661</name>
</gene>
<evidence type="ECO:0000313" key="1">
    <source>
        <dbReference type="EMBL" id="GIX88551.1"/>
    </source>
</evidence>
<evidence type="ECO:0000313" key="2">
    <source>
        <dbReference type="Proteomes" id="UP001054837"/>
    </source>
</evidence>
<keyword evidence="2" id="KW-1185">Reference proteome</keyword>
<proteinExistence type="predicted"/>
<protein>
    <submittedName>
        <fullName evidence="1">Uncharacterized protein</fullName>
    </submittedName>
</protein>